<dbReference type="AlphaFoldDB" id="A0A6J7GWN8"/>
<keyword evidence="2" id="KW-0067">ATP-binding</keyword>
<dbReference type="SUPFAM" id="SSF53067">
    <property type="entry name" value="Actin-like ATPase domain"/>
    <property type="match status" value="2"/>
</dbReference>
<dbReference type="GO" id="GO:0140662">
    <property type="term" value="F:ATP-dependent protein folding chaperone"/>
    <property type="evidence" value="ECO:0007669"/>
    <property type="project" value="InterPro"/>
</dbReference>
<dbReference type="Gene3D" id="2.60.34.10">
    <property type="entry name" value="Substrate Binding Domain Of DNAk, Chain A, domain 1"/>
    <property type="match status" value="1"/>
</dbReference>
<dbReference type="InterPro" id="IPR013126">
    <property type="entry name" value="Hsp_70_fam"/>
</dbReference>
<keyword evidence="3" id="KW-0175">Coiled coil</keyword>
<dbReference type="PANTHER" id="PTHR19375">
    <property type="entry name" value="HEAT SHOCK PROTEIN 70KDA"/>
    <property type="match status" value="1"/>
</dbReference>
<sequence>MGKIIGIDLGTTNSCMAVLEGGEPTVIESTEGGRTTPSVVAFAPSGERLVGTVAKRQAVTNPTNTIFSIKRFMGRKEAEVREEESIVPYKVVSGPNGDARVEAADKQYSPPEISAMILAKLKADAEAYLGETVDGAVITVPAYFNDDQRQATKDAGQVAGLEVKRIINEPTAASLAYGLDKEDDQTILVFDLGGGTFDVSVLEIGDGVFEVKSTAGDNHLGGDNFDKAIVDWLAGEFKKDQGIDLTADPMALQRLYEAAEKAKIELSSAQESQINLPFITADASGPKHLDTRLTRSKLGELTADLIDRVVAPVRQALDDAKDKGVTEVEHVVLVGGMTRMPAVQEKVKELTGKEPHRGVNPDEVVAVGAAIQAGVLAGDVKDVLLLDVTPLTLGIETKGGVMTRLIERNTTIPTKKSEVFSTAEDNQPSVEIHVLQGEREMAQNNKSLGKFQLTGIPPAPRGIPQVEVAFDIDANGILSVSAKDLGTGKEQKIEIKAGSGLSDDEIKSMVSDAEAHADDDRKARELAEARNNAENAAYQAERQLKEMGDTVDESSRTEIEGAIVAVRSALEGEDANDINAKAEALQVAFHKVSEAMYERAQQEQAASDSPAGEAEEEVVDAEVVDES</sequence>
<dbReference type="NCBIfam" id="NF001413">
    <property type="entry name" value="PRK00290.1"/>
    <property type="match status" value="1"/>
</dbReference>
<proteinExistence type="inferred from homology"/>
<protein>
    <submittedName>
        <fullName evidence="5">Unannotated protein</fullName>
    </submittedName>
</protein>
<evidence type="ECO:0000313" key="5">
    <source>
        <dbReference type="EMBL" id="CAB4912941.1"/>
    </source>
</evidence>
<dbReference type="EMBL" id="CAFBMX010000001">
    <property type="protein sequence ID" value="CAB4912941.1"/>
    <property type="molecule type" value="Genomic_DNA"/>
</dbReference>
<dbReference type="CDD" id="cd10234">
    <property type="entry name" value="ASKHA_NBD_HSP70_DnaK-like"/>
    <property type="match status" value="1"/>
</dbReference>
<dbReference type="NCBIfam" id="NF003520">
    <property type="entry name" value="PRK05183.1"/>
    <property type="match status" value="1"/>
</dbReference>
<dbReference type="FunFam" id="3.30.420.40:FF:000020">
    <property type="entry name" value="Chaperone protein HscA homolog"/>
    <property type="match status" value="1"/>
</dbReference>
<dbReference type="GO" id="GO:0005524">
    <property type="term" value="F:ATP binding"/>
    <property type="evidence" value="ECO:0007669"/>
    <property type="project" value="UniProtKB-KW"/>
</dbReference>
<dbReference type="GO" id="GO:0051082">
    <property type="term" value="F:unfolded protein binding"/>
    <property type="evidence" value="ECO:0007669"/>
    <property type="project" value="InterPro"/>
</dbReference>
<accession>A0A6J7GWN8</accession>
<dbReference type="PROSITE" id="PS00297">
    <property type="entry name" value="HSP70_1"/>
    <property type="match status" value="1"/>
</dbReference>
<gene>
    <name evidence="5" type="ORF">UFOPK3674_00032</name>
</gene>
<dbReference type="NCBIfam" id="TIGR02350">
    <property type="entry name" value="prok_dnaK"/>
    <property type="match status" value="1"/>
</dbReference>
<dbReference type="SUPFAM" id="SSF100934">
    <property type="entry name" value="Heat shock protein 70kD (HSP70), C-terminal subdomain"/>
    <property type="match status" value="1"/>
</dbReference>
<dbReference type="InterPro" id="IPR029048">
    <property type="entry name" value="HSP70_C_sf"/>
</dbReference>
<feature type="coiled-coil region" evidence="3">
    <location>
        <begin position="523"/>
        <end position="550"/>
    </location>
</feature>
<dbReference type="PROSITE" id="PS01036">
    <property type="entry name" value="HSP70_3"/>
    <property type="match status" value="1"/>
</dbReference>
<dbReference type="HAMAP" id="MF_00332">
    <property type="entry name" value="DnaK"/>
    <property type="match status" value="1"/>
</dbReference>
<dbReference type="Gene3D" id="3.90.640.10">
    <property type="entry name" value="Actin, Chain A, domain 4"/>
    <property type="match status" value="1"/>
</dbReference>
<dbReference type="Gene3D" id="1.20.1270.10">
    <property type="match status" value="1"/>
</dbReference>
<evidence type="ECO:0000256" key="3">
    <source>
        <dbReference type="SAM" id="Coils"/>
    </source>
</evidence>
<dbReference type="PRINTS" id="PR00301">
    <property type="entry name" value="HEATSHOCK70"/>
</dbReference>
<evidence type="ECO:0000256" key="1">
    <source>
        <dbReference type="ARBA" id="ARBA00022741"/>
    </source>
</evidence>
<name>A0A6J7GWN8_9ZZZZ</name>
<reference evidence="5" key="1">
    <citation type="submission" date="2020-05" db="EMBL/GenBank/DDBJ databases">
        <authorList>
            <person name="Chiriac C."/>
            <person name="Salcher M."/>
            <person name="Ghai R."/>
            <person name="Kavagutti S V."/>
        </authorList>
    </citation>
    <scope>NUCLEOTIDE SEQUENCE</scope>
</reference>
<dbReference type="FunFam" id="3.30.420.40:FF:000004">
    <property type="entry name" value="Molecular chaperone DnaK"/>
    <property type="match status" value="1"/>
</dbReference>
<feature type="region of interest" description="Disordered" evidence="4">
    <location>
        <begin position="597"/>
        <end position="627"/>
    </location>
</feature>
<feature type="compositionally biased region" description="Acidic residues" evidence="4">
    <location>
        <begin position="613"/>
        <end position="627"/>
    </location>
</feature>
<evidence type="ECO:0000256" key="2">
    <source>
        <dbReference type="ARBA" id="ARBA00022840"/>
    </source>
</evidence>
<keyword evidence="1" id="KW-0547">Nucleotide-binding</keyword>
<dbReference type="InterPro" id="IPR018181">
    <property type="entry name" value="Heat_shock_70_CS"/>
</dbReference>
<dbReference type="InterPro" id="IPR043129">
    <property type="entry name" value="ATPase_NBD"/>
</dbReference>
<evidence type="ECO:0000256" key="4">
    <source>
        <dbReference type="SAM" id="MobiDB-lite"/>
    </source>
</evidence>
<dbReference type="FunFam" id="1.20.1270.10:FF:000001">
    <property type="entry name" value="Molecular chaperone DnaK"/>
    <property type="match status" value="1"/>
</dbReference>
<dbReference type="PROSITE" id="PS00329">
    <property type="entry name" value="HSP70_2"/>
    <property type="match status" value="1"/>
</dbReference>
<dbReference type="Gene3D" id="3.30.420.40">
    <property type="match status" value="2"/>
</dbReference>
<dbReference type="FunFam" id="2.60.34.10:FF:000014">
    <property type="entry name" value="Chaperone protein DnaK HSP70"/>
    <property type="match status" value="1"/>
</dbReference>
<organism evidence="5">
    <name type="scientific">freshwater metagenome</name>
    <dbReference type="NCBI Taxonomy" id="449393"/>
    <lineage>
        <taxon>unclassified sequences</taxon>
        <taxon>metagenomes</taxon>
        <taxon>ecological metagenomes</taxon>
    </lineage>
</organism>
<dbReference type="FunFam" id="3.90.640.10:FF:000003">
    <property type="entry name" value="Molecular chaperone DnaK"/>
    <property type="match status" value="1"/>
</dbReference>
<dbReference type="InterPro" id="IPR012725">
    <property type="entry name" value="Chaperone_DnaK"/>
</dbReference>
<dbReference type="GO" id="GO:0005737">
    <property type="term" value="C:cytoplasm"/>
    <property type="evidence" value="ECO:0007669"/>
    <property type="project" value="UniProtKB-ARBA"/>
</dbReference>
<dbReference type="Pfam" id="PF00012">
    <property type="entry name" value="HSP70"/>
    <property type="match status" value="1"/>
</dbReference>
<dbReference type="SUPFAM" id="SSF100920">
    <property type="entry name" value="Heat shock protein 70kD (HSP70), peptide-binding domain"/>
    <property type="match status" value="1"/>
</dbReference>
<dbReference type="InterPro" id="IPR029047">
    <property type="entry name" value="HSP70_peptide-bd_sf"/>
</dbReference>